<dbReference type="InterPro" id="IPR000047">
    <property type="entry name" value="HTH_motif"/>
</dbReference>
<reference evidence="10" key="1">
    <citation type="submission" date="2025-08" db="UniProtKB">
        <authorList>
            <consortium name="RefSeq"/>
        </authorList>
    </citation>
    <scope>IDENTIFICATION</scope>
</reference>
<feature type="domain" description="Homeobox" evidence="8">
    <location>
        <begin position="147"/>
        <end position="207"/>
    </location>
</feature>
<organism evidence="9 10">
    <name type="scientific">Biomphalaria glabrata</name>
    <name type="common">Bloodfluke planorb</name>
    <name type="synonym">Freshwater snail</name>
    <dbReference type="NCBI Taxonomy" id="6526"/>
    <lineage>
        <taxon>Eukaryota</taxon>
        <taxon>Metazoa</taxon>
        <taxon>Spiralia</taxon>
        <taxon>Lophotrochozoa</taxon>
        <taxon>Mollusca</taxon>
        <taxon>Gastropoda</taxon>
        <taxon>Heterobranchia</taxon>
        <taxon>Euthyneura</taxon>
        <taxon>Panpulmonata</taxon>
        <taxon>Hygrophila</taxon>
        <taxon>Lymnaeoidea</taxon>
        <taxon>Planorbidae</taxon>
        <taxon>Biomphalaria</taxon>
    </lineage>
</organism>
<dbReference type="Pfam" id="PF00046">
    <property type="entry name" value="Homeodomain"/>
    <property type="match status" value="1"/>
</dbReference>
<dbReference type="PROSITE" id="PS50071">
    <property type="entry name" value="HOMEOBOX_2"/>
    <property type="match status" value="1"/>
</dbReference>
<dbReference type="InterPro" id="IPR017970">
    <property type="entry name" value="Homeobox_CS"/>
</dbReference>
<dbReference type="AlphaFoldDB" id="A0A9W2YRY8"/>
<keyword evidence="4 5" id="KW-0539">Nucleus</keyword>
<evidence type="ECO:0000256" key="6">
    <source>
        <dbReference type="RuleBase" id="RU000682"/>
    </source>
</evidence>
<feature type="compositionally biased region" description="Basic and acidic residues" evidence="7">
    <location>
        <begin position="277"/>
        <end position="290"/>
    </location>
</feature>
<dbReference type="SUPFAM" id="SSF46689">
    <property type="entry name" value="Homeodomain-like"/>
    <property type="match status" value="1"/>
</dbReference>
<keyword evidence="3 5" id="KW-0371">Homeobox</keyword>
<dbReference type="Proteomes" id="UP001165740">
    <property type="component" value="Chromosome 14"/>
</dbReference>
<dbReference type="RefSeq" id="XP_055865390.1">
    <property type="nucleotide sequence ID" value="XM_056009415.1"/>
</dbReference>
<evidence type="ECO:0000256" key="4">
    <source>
        <dbReference type="ARBA" id="ARBA00023242"/>
    </source>
</evidence>
<dbReference type="GO" id="GO:0005634">
    <property type="term" value="C:nucleus"/>
    <property type="evidence" value="ECO:0007669"/>
    <property type="project" value="UniProtKB-SubCell"/>
</dbReference>
<keyword evidence="9" id="KW-1185">Reference proteome</keyword>
<dbReference type="GO" id="GO:0003677">
    <property type="term" value="F:DNA binding"/>
    <property type="evidence" value="ECO:0007669"/>
    <property type="project" value="UniProtKB-UniRule"/>
</dbReference>
<dbReference type="GeneID" id="106067300"/>
<dbReference type="PANTHER" id="PTHR24333">
    <property type="entry name" value="HOMEO BOX HB9 LIKE A-RELATED"/>
    <property type="match status" value="1"/>
</dbReference>
<gene>
    <name evidence="10" type="primary">LOC106067300</name>
</gene>
<dbReference type="InterPro" id="IPR050848">
    <property type="entry name" value="Homeobox_TF"/>
</dbReference>
<evidence type="ECO:0000259" key="8">
    <source>
        <dbReference type="PROSITE" id="PS50071"/>
    </source>
</evidence>
<accession>A0A9W2YRY8</accession>
<dbReference type="GO" id="GO:0000981">
    <property type="term" value="F:DNA-binding transcription factor activity, RNA polymerase II-specific"/>
    <property type="evidence" value="ECO:0007669"/>
    <property type="project" value="InterPro"/>
</dbReference>
<dbReference type="PRINTS" id="PR00024">
    <property type="entry name" value="HOMEOBOX"/>
</dbReference>
<dbReference type="InterPro" id="IPR009057">
    <property type="entry name" value="Homeodomain-like_sf"/>
</dbReference>
<keyword evidence="2 5" id="KW-0238">DNA-binding</keyword>
<protein>
    <submittedName>
        <fullName evidence="10">Homeobox protein BarH-like 2</fullName>
    </submittedName>
</protein>
<dbReference type="InterPro" id="IPR020479">
    <property type="entry name" value="HD_metazoa"/>
</dbReference>
<dbReference type="OrthoDB" id="6159439at2759"/>
<dbReference type="Gene3D" id="1.10.10.60">
    <property type="entry name" value="Homeodomain-like"/>
    <property type="match status" value="1"/>
</dbReference>
<name>A0A9W2YRY8_BIOGL</name>
<dbReference type="PRINTS" id="PR00031">
    <property type="entry name" value="HTHREPRESSR"/>
</dbReference>
<comment type="subcellular location">
    <subcellularLocation>
        <location evidence="1 5 6">Nucleus</location>
    </subcellularLocation>
</comment>
<feature type="region of interest" description="Disordered" evidence="7">
    <location>
        <begin position="207"/>
        <end position="290"/>
    </location>
</feature>
<dbReference type="SMART" id="SM00389">
    <property type="entry name" value="HOX"/>
    <property type="match status" value="1"/>
</dbReference>
<feature type="DNA-binding region" description="Homeobox" evidence="5">
    <location>
        <begin position="149"/>
        <end position="208"/>
    </location>
</feature>
<proteinExistence type="predicted"/>
<evidence type="ECO:0000256" key="1">
    <source>
        <dbReference type="ARBA" id="ARBA00004123"/>
    </source>
</evidence>
<evidence type="ECO:0000256" key="7">
    <source>
        <dbReference type="SAM" id="MobiDB-lite"/>
    </source>
</evidence>
<evidence type="ECO:0000313" key="9">
    <source>
        <dbReference type="Proteomes" id="UP001165740"/>
    </source>
</evidence>
<dbReference type="CDD" id="cd00086">
    <property type="entry name" value="homeodomain"/>
    <property type="match status" value="1"/>
</dbReference>
<dbReference type="PANTHER" id="PTHR24333:SF11">
    <property type="entry name" value="HOMEOBOX PROTEIN BARH-LIKE 1B"/>
    <property type="match status" value="1"/>
</dbReference>
<dbReference type="InterPro" id="IPR001356">
    <property type="entry name" value="HD"/>
</dbReference>
<evidence type="ECO:0000256" key="3">
    <source>
        <dbReference type="ARBA" id="ARBA00023155"/>
    </source>
</evidence>
<feature type="compositionally biased region" description="Acidic residues" evidence="7">
    <location>
        <begin position="233"/>
        <end position="248"/>
    </location>
</feature>
<dbReference type="PROSITE" id="PS00027">
    <property type="entry name" value="HOMEOBOX_1"/>
    <property type="match status" value="1"/>
</dbReference>
<evidence type="ECO:0000313" key="10">
    <source>
        <dbReference type="RefSeq" id="XP_055865390.1"/>
    </source>
</evidence>
<evidence type="ECO:0000256" key="2">
    <source>
        <dbReference type="ARBA" id="ARBA00023125"/>
    </source>
</evidence>
<evidence type="ECO:0000256" key="5">
    <source>
        <dbReference type="PROSITE-ProRule" id="PRU00108"/>
    </source>
</evidence>
<sequence>MATGLSALCAKSKKTSFLIKDILDNIDSELAPSATSGQEETKRFSTNYCQSTPVYPGSSIPHKMTQCSQDHPNFRTSALTLPMFPHPYINLSSVHTGYVPYVASCFPHIEAFIEPRTDNSPYSMPIPLPVYIRSRSPSSHDSFVKPKKCRRSRTVFTELQLMGLEKKFEGQKYLSTPDRLDLAESLGLSQIQVKTWYQNRRMKWKKQVLQKGAKEAPTKPKGRPKKDSLDGSADSELDVDDAAFDDDVSSLGSPSTAEQEEASFGQMQSLKGPQPVKDVHALDLRHTVDH</sequence>